<feature type="compositionally biased region" description="Polar residues" evidence="1">
    <location>
        <begin position="580"/>
        <end position="592"/>
    </location>
</feature>
<protein>
    <recommendedName>
        <fullName evidence="2">DUF659 domain-containing protein</fullName>
    </recommendedName>
</protein>
<proteinExistence type="predicted"/>
<dbReference type="InterPro" id="IPR012337">
    <property type="entry name" value="RNaseH-like_sf"/>
</dbReference>
<evidence type="ECO:0000259" key="2">
    <source>
        <dbReference type="Pfam" id="PF04937"/>
    </source>
</evidence>
<dbReference type="PANTHER" id="PTHR32166:SF81">
    <property type="entry name" value="OS06G0658400 PROTEIN"/>
    <property type="match status" value="1"/>
</dbReference>
<comment type="caution">
    <text evidence="3">The sequence shown here is derived from an EMBL/GenBank/DDBJ whole genome shotgun (WGS) entry which is preliminary data.</text>
</comment>
<name>A0A5C7ISG4_9ROSI</name>
<evidence type="ECO:0000313" key="4">
    <source>
        <dbReference type="Proteomes" id="UP000323000"/>
    </source>
</evidence>
<keyword evidence="4" id="KW-1185">Reference proteome</keyword>
<dbReference type="EMBL" id="VAHF01000001">
    <property type="protein sequence ID" value="TXG72333.1"/>
    <property type="molecule type" value="Genomic_DNA"/>
</dbReference>
<dbReference type="Pfam" id="PF04937">
    <property type="entry name" value="DUF659"/>
    <property type="match status" value="1"/>
</dbReference>
<gene>
    <name evidence="3" type="ORF">EZV62_000912</name>
</gene>
<accession>A0A5C7ISG4</accession>
<sequence length="864" mass="98977">MSNIPNSFETTNRAETETETDSGLNDHASLWKVKNHLLRKNGGGVASCPKVTVAILSEMQKVVEEAELRVKQSLPREVPLPTTIGSSSGSISNYFQLDLPSSETKKRKGKNGPIEKAFNIGAREQLDGEIARMFYTGGLSFHFARNPHYVRAFKTTCSNSFPGYNALRTTLFQKERSNVEQLLEPIKLSWKKKKSVSVCSDRWSDFQRRPIINIFATCESGPMFLKAINCEGEYKDKYFISNLLIEAIQEIGPQNVVQVITDNAPVCKAAGLFVESQFKHIFWTPCVVHTLNLALKSICSPSPHPRYDDIMEECGWTAKISSDVSFIKVFIVNHNMRLVMFNDHSKLKLLSVVDTRFASTIVMLKRFKQIKQEKVKIAIFKKEQRPLHEESSSRFFDVVHGILVERWTKSSTPLHCLAYSLNPRYYSDQWLEEYPGHIAPHQDLEITRERKNVLRDIVLMRMTEERSMRSMPPSYRAMEIFQKMSDNIPISFDSIGTANIATQNETGSGSATDLNVQAPLWKVKNDLMKVRGGRIASCSRVTSAYLSEMQKVVEEAELRVKQSLPRHVPLLNTSSHDKTIGSSNSGNYSNLPSHELKMRKGMSGPLEKTFNISAREKLDGESARMFYTGGLSFHFARNPYYVRVFTNALPGYVPPVHTLNLALKSLCSPSPHPKYDDIMEECGWIAKVSSDVFFIKNFIMNHSMRLAMFNAHSKLKLLSVAETRFASTIVMLKKFKQIKQGLKQMVINERWDVYKDDDLEKARAVKEKILSEYFWVDIDYILSFTAPIYEMLRIADMDTPCLHLVYEWWDSMIEQVKIAIFKKEMRQLDDKSRYYSEEWLREASNRVAPHQDLEIAVERNKSIE</sequence>
<dbReference type="AlphaFoldDB" id="A0A5C7ISG4"/>
<evidence type="ECO:0000256" key="1">
    <source>
        <dbReference type="SAM" id="MobiDB-lite"/>
    </source>
</evidence>
<feature type="domain" description="DUF659" evidence="2">
    <location>
        <begin position="162"/>
        <end position="300"/>
    </location>
</feature>
<evidence type="ECO:0000313" key="3">
    <source>
        <dbReference type="EMBL" id="TXG72333.1"/>
    </source>
</evidence>
<dbReference type="Proteomes" id="UP000323000">
    <property type="component" value="Chromosome 1"/>
</dbReference>
<reference evidence="4" key="1">
    <citation type="journal article" date="2019" name="Gigascience">
        <title>De novo genome assembly of the endangered Acer yangbiense, a plant species with extremely small populations endemic to Yunnan Province, China.</title>
        <authorList>
            <person name="Yang J."/>
            <person name="Wariss H.M."/>
            <person name="Tao L."/>
            <person name="Zhang R."/>
            <person name="Yun Q."/>
            <person name="Hollingsworth P."/>
            <person name="Dao Z."/>
            <person name="Luo G."/>
            <person name="Guo H."/>
            <person name="Ma Y."/>
            <person name="Sun W."/>
        </authorList>
    </citation>
    <scope>NUCLEOTIDE SEQUENCE [LARGE SCALE GENOMIC DNA]</scope>
    <source>
        <strain evidence="4">cv. Malutang</strain>
    </source>
</reference>
<dbReference type="InterPro" id="IPR007021">
    <property type="entry name" value="DUF659"/>
</dbReference>
<organism evidence="3 4">
    <name type="scientific">Acer yangbiense</name>
    <dbReference type="NCBI Taxonomy" id="1000413"/>
    <lineage>
        <taxon>Eukaryota</taxon>
        <taxon>Viridiplantae</taxon>
        <taxon>Streptophyta</taxon>
        <taxon>Embryophyta</taxon>
        <taxon>Tracheophyta</taxon>
        <taxon>Spermatophyta</taxon>
        <taxon>Magnoliopsida</taxon>
        <taxon>eudicotyledons</taxon>
        <taxon>Gunneridae</taxon>
        <taxon>Pentapetalae</taxon>
        <taxon>rosids</taxon>
        <taxon>malvids</taxon>
        <taxon>Sapindales</taxon>
        <taxon>Sapindaceae</taxon>
        <taxon>Hippocastanoideae</taxon>
        <taxon>Acereae</taxon>
        <taxon>Acer</taxon>
    </lineage>
</organism>
<dbReference type="PANTHER" id="PTHR32166">
    <property type="entry name" value="OSJNBA0013A04.12 PROTEIN"/>
    <property type="match status" value="1"/>
</dbReference>
<dbReference type="SUPFAM" id="SSF53098">
    <property type="entry name" value="Ribonuclease H-like"/>
    <property type="match status" value="2"/>
</dbReference>
<feature type="region of interest" description="Disordered" evidence="1">
    <location>
        <begin position="570"/>
        <end position="593"/>
    </location>
</feature>
<dbReference type="OrthoDB" id="2017576at2759"/>
<feature type="region of interest" description="Disordered" evidence="1">
    <location>
        <begin position="1"/>
        <end position="23"/>
    </location>
</feature>